<dbReference type="Proteomes" id="UP000694892">
    <property type="component" value="Chromosome 7S"/>
</dbReference>
<feature type="region of interest" description="Disordered" evidence="1">
    <location>
        <begin position="1629"/>
        <end position="1691"/>
    </location>
</feature>
<evidence type="ECO:0008006" key="4">
    <source>
        <dbReference type="Google" id="ProtNLM"/>
    </source>
</evidence>
<dbReference type="EMBL" id="CM004479">
    <property type="protein sequence ID" value="OCT70045.1"/>
    <property type="molecule type" value="Genomic_DNA"/>
</dbReference>
<proteinExistence type="predicted"/>
<dbReference type="InterPro" id="IPR028104">
    <property type="entry name" value="DUF4553"/>
</dbReference>
<reference evidence="3" key="1">
    <citation type="journal article" date="2016" name="Nature">
        <title>Genome evolution in the allotetraploid frog Xenopus laevis.</title>
        <authorList>
            <person name="Session A.M."/>
            <person name="Uno Y."/>
            <person name="Kwon T."/>
            <person name="Chapman J.A."/>
            <person name="Toyoda A."/>
            <person name="Takahashi S."/>
            <person name="Fukui A."/>
            <person name="Hikosaka A."/>
            <person name="Suzuki A."/>
            <person name="Kondo M."/>
            <person name="van Heeringen S.J."/>
            <person name="Quigley I."/>
            <person name="Heinz S."/>
            <person name="Ogino H."/>
            <person name="Ochi H."/>
            <person name="Hellsten U."/>
            <person name="Lyons J.B."/>
            <person name="Simakov O."/>
            <person name="Putnam N."/>
            <person name="Stites J."/>
            <person name="Kuroki Y."/>
            <person name="Tanaka T."/>
            <person name="Michiue T."/>
            <person name="Watanabe M."/>
            <person name="Bogdanovic O."/>
            <person name="Lister R."/>
            <person name="Georgiou G."/>
            <person name="Paranjpe S.S."/>
            <person name="van Kruijsbergen I."/>
            <person name="Shu S."/>
            <person name="Carlson J."/>
            <person name="Kinoshita T."/>
            <person name="Ohta Y."/>
            <person name="Mawaribuchi S."/>
            <person name="Jenkins J."/>
            <person name="Grimwood J."/>
            <person name="Schmutz J."/>
            <person name="Mitros T."/>
            <person name="Mozaffari S.V."/>
            <person name="Suzuki Y."/>
            <person name="Haramoto Y."/>
            <person name="Yamamoto T.S."/>
            <person name="Takagi C."/>
            <person name="Heald R."/>
            <person name="Miller K."/>
            <person name="Haudenschild C."/>
            <person name="Kitzman J."/>
            <person name="Nakayama T."/>
            <person name="Izutsu Y."/>
            <person name="Robert J."/>
            <person name="Fortriede J."/>
            <person name="Burns K."/>
            <person name="Lotay V."/>
            <person name="Karimi K."/>
            <person name="Yasuoka Y."/>
            <person name="Dichmann D.S."/>
            <person name="Flajnik M.F."/>
            <person name="Houston D.W."/>
            <person name="Shendure J."/>
            <person name="DuPasquier L."/>
            <person name="Vize P.D."/>
            <person name="Zorn A.M."/>
            <person name="Ito M."/>
            <person name="Marcotte E.M."/>
            <person name="Wallingford J.B."/>
            <person name="Ito Y."/>
            <person name="Asashima M."/>
            <person name="Ueno N."/>
            <person name="Matsuda Y."/>
            <person name="Veenstra G.J."/>
            <person name="Fujiyama A."/>
            <person name="Harland R.M."/>
            <person name="Taira M."/>
            <person name="Rokhsar D.S."/>
        </authorList>
    </citation>
    <scope>NUCLEOTIDE SEQUENCE [LARGE SCALE GENOMIC DNA]</scope>
    <source>
        <strain evidence="3">J</strain>
    </source>
</reference>
<feature type="region of interest" description="Disordered" evidence="1">
    <location>
        <begin position="1482"/>
        <end position="1506"/>
    </location>
</feature>
<sequence>MAAGLCKSQQCSIERRGFRQELDSWRHKLIHCVGFESILEGLFGPGLLEDISLYKDCEPEGVCDWSFDENCLFCCLRREKVKEHLADLNKPVTDVGPENLLKQEKLRIIRLEKQAEEFINAVFYKKDTPRVLDPSIPLVAREIMQRMIRQFAAEYTSKNSCTQDSSQPNSTNNQSLQTPSPGQTSPPPATTQNPVLSKLLMADQDSPLDLTVKRSLSEDACEQEDGVLDLSTKKSPHSGSTALSTSPSTSNAIGNGMSSTEKVRNPNSSASLTLEKFMVKLCTPHQKQFINVLNNICTEDSSNQENSTVISDQQNMELDSKEYAKTIFDPSLLHLNKLVCHTPSNAPTDLDIKNNATDCAGNQAFLDLVPEYLTATERLSPAGCSVTKCTLLNCSFLSTDHGEQTTEKKLVLCMKTSEKQYKIHNMICQTSFTERCFVPQKHLLKDLSNDTPGSEFGSVIPKISENENSLQSFPKSLLLHAAESDCNLKQDSSVNSSNMDNRFVNGDINSLKSCCPKSVSLPSSCKNGLQENIKPHTSIEKCKRTEKVSDDQNYIVSLNHPINEHRLENPSSALYTVTAEEYNTAPQLATNVGIPEALSEGFISLVCNKGWKDPIPLSDPSSKNKTETQLGPRAVDSACCNWKVTALGQAENCIGPVTISNLSPGDFGQEMIQYVNESVKSCTEIDLITPSLMCNAHKSIENVPITVIQNECSADVNSAYSQNIPVFNTNCAEIEEPQPTTEESVSLSCCSDIQGNILTPICCSNLENSGNLFQYVTFSVDGPGSEHSTDTVNISSFCKGDLAIPDIHVEKCSVLKNLGTLELLQKTIGCSAFPNIKGKQVFGHKRIHNSEMGIVESALINEREHFSSDFSGSLQIEREYSSEGNRIDYGNVLSTTKEELEDKCPEMLESFQVKLRCSTAANNLDESSMFISIKENIPSLLSSSAEHSVSGLEKETAIKEGQHCDITTLSNEQNKILNSLVTKSLSEEKTINTYNLKSENVFNDKISSMSLKKKSKNILAPSDRRLRSRHTQESVENYSVSGTISDTLQSPNLQIYVSTLPDTNNLERVVEVRSKTILKSTLNPKKNICEKTIDRSEKNDPELMLRNFPTTEMGVFSDNCLSNKMSLRCKQKKKVKICVNVNSKERRVYFPSENSLRSTDDGDIDLKVNTSMLTTTSHSFRTRKENKRRAKKLKHESLALLNCSSAPISLENTNNQFNRKANKSQHTGQQSHDSLNAVSLNDKNIPNHKSKFVEWYSEEENQERIANFNTKFMSLHKRWIPLEKETPNVQKSKNKSDKLKEIWKTKKRLRKIRSTQESQQCSAMQMLFLSKLNFSDICKYFLETTETRSLVIVKKLNTCLPEDLPLPIIPLPKYPSFISYHHTLQAERLKKHLKKFASVFPARNNHKTKEAIVNLIRNEELQPSKTDFDGKGKCDTIQKPGLKREKSLVNLNNPVVAQGKKCNSVHGKLQLQSLSIPYAKSKPELNVKERNPNSKTSNRKGTYSKLSLEVTRDIPKLKKLSADKQRGQKRSKEHLIKSEAHLRKKLKTDLKASTENVSYSKHSLPANKVQKVKLDAGVSLQNKQIANKMDKPENECLKNKKATTKKGSSKVQLVGLTCSAKTNKIKSTKQKHFLSKRTRDTATSSQIKRTAEKMLTRSLSKRASGPPQQKRNQKSKLDPTKHIKRDSFQVK</sequence>
<dbReference type="PANTHER" id="PTHR14931">
    <property type="entry name" value="GENE 340-RELATED"/>
    <property type="match status" value="1"/>
</dbReference>
<name>A0A974CB65_XENLA</name>
<feature type="compositionally biased region" description="Polar residues" evidence="1">
    <location>
        <begin position="158"/>
        <end position="173"/>
    </location>
</feature>
<evidence type="ECO:0000313" key="2">
    <source>
        <dbReference type="EMBL" id="OCT70045.1"/>
    </source>
</evidence>
<feature type="compositionally biased region" description="Polar residues" evidence="1">
    <location>
        <begin position="237"/>
        <end position="266"/>
    </location>
</feature>
<feature type="region of interest" description="Disordered" evidence="1">
    <location>
        <begin position="158"/>
        <end position="193"/>
    </location>
</feature>
<dbReference type="Pfam" id="PF15090">
    <property type="entry name" value="DUF4553"/>
    <property type="match status" value="1"/>
</dbReference>
<feature type="compositionally biased region" description="Basic and acidic residues" evidence="1">
    <location>
        <begin position="1482"/>
        <end position="1492"/>
    </location>
</feature>
<evidence type="ECO:0000313" key="3">
    <source>
        <dbReference type="Proteomes" id="UP000694892"/>
    </source>
</evidence>
<organism evidence="2 3">
    <name type="scientific">Xenopus laevis</name>
    <name type="common">African clawed frog</name>
    <dbReference type="NCBI Taxonomy" id="8355"/>
    <lineage>
        <taxon>Eukaryota</taxon>
        <taxon>Metazoa</taxon>
        <taxon>Chordata</taxon>
        <taxon>Craniata</taxon>
        <taxon>Vertebrata</taxon>
        <taxon>Euteleostomi</taxon>
        <taxon>Amphibia</taxon>
        <taxon>Batrachia</taxon>
        <taxon>Anura</taxon>
        <taxon>Pipoidea</taxon>
        <taxon>Pipidae</taxon>
        <taxon>Xenopodinae</taxon>
        <taxon>Xenopus</taxon>
        <taxon>Xenopus</taxon>
    </lineage>
</organism>
<gene>
    <name evidence="2" type="ORF">XELAEV_18036967mg</name>
</gene>
<feature type="region of interest" description="Disordered" evidence="1">
    <location>
        <begin position="223"/>
        <end position="266"/>
    </location>
</feature>
<dbReference type="PANTHER" id="PTHR14931:SF2">
    <property type="entry name" value="LIGAND DEPENDENT NUCLEAR RECEPTOR COREPRESSOR"/>
    <property type="match status" value="1"/>
</dbReference>
<feature type="compositionally biased region" description="Low complexity" evidence="1">
    <location>
        <begin position="174"/>
        <end position="183"/>
    </location>
</feature>
<protein>
    <recommendedName>
        <fullName evidence="4">Ligand-dependent nuclear receptor corepressor-like protein</fullName>
    </recommendedName>
</protein>
<feature type="compositionally biased region" description="Basic and acidic residues" evidence="1">
    <location>
        <begin position="1675"/>
        <end position="1691"/>
    </location>
</feature>
<feature type="compositionally biased region" description="Polar residues" evidence="1">
    <location>
        <begin position="1493"/>
        <end position="1505"/>
    </location>
</feature>
<accession>A0A974CB65</accession>
<evidence type="ECO:0000256" key="1">
    <source>
        <dbReference type="SAM" id="MobiDB-lite"/>
    </source>
</evidence>